<organism evidence="1">
    <name type="scientific">viral metagenome</name>
    <dbReference type="NCBI Taxonomy" id="1070528"/>
    <lineage>
        <taxon>unclassified sequences</taxon>
        <taxon>metagenomes</taxon>
        <taxon>organismal metagenomes</taxon>
    </lineage>
</organism>
<reference evidence="1" key="1">
    <citation type="submission" date="2020-03" db="EMBL/GenBank/DDBJ databases">
        <title>The deep terrestrial virosphere.</title>
        <authorList>
            <person name="Holmfeldt K."/>
            <person name="Nilsson E."/>
            <person name="Simone D."/>
            <person name="Lopez-Fernandez M."/>
            <person name="Wu X."/>
            <person name="de Brujin I."/>
            <person name="Lundin D."/>
            <person name="Andersson A."/>
            <person name="Bertilsson S."/>
            <person name="Dopson M."/>
        </authorList>
    </citation>
    <scope>NUCLEOTIDE SEQUENCE</scope>
    <source>
        <strain evidence="1">MM415B02096</strain>
    </source>
</reference>
<dbReference type="EMBL" id="MT142630">
    <property type="protein sequence ID" value="QJA86359.1"/>
    <property type="molecule type" value="Genomic_DNA"/>
</dbReference>
<accession>A0A6M3KWJ7</accession>
<sequence>MAFSATVISPMKNAERISRSLGVFAGKVTIASYATTLVKCSDITKYFYPTANATTGGFTHGLCSVQIDGPSSGGFIVQWDYTTGAFKCYTPTTLVYSGSATGGAVTWGSALGRVGMACASTPGTFQAVAGEAVANDAIGTFGFVAVGFIR</sequence>
<dbReference type="AlphaFoldDB" id="A0A6M3KWJ7"/>
<evidence type="ECO:0000313" key="1">
    <source>
        <dbReference type="EMBL" id="QJA86359.1"/>
    </source>
</evidence>
<protein>
    <submittedName>
        <fullName evidence="1">Uncharacterized protein</fullName>
    </submittedName>
</protein>
<gene>
    <name evidence="1" type="ORF">MM415B02096_0011</name>
</gene>
<proteinExistence type="predicted"/>
<name>A0A6M3KWJ7_9ZZZZ</name>